<evidence type="ECO:0000313" key="3">
    <source>
        <dbReference type="Proteomes" id="UP000013190"/>
    </source>
</evidence>
<feature type="coiled-coil region" evidence="1">
    <location>
        <begin position="167"/>
        <end position="201"/>
    </location>
</feature>
<evidence type="ECO:0000256" key="1">
    <source>
        <dbReference type="SAM" id="Coils"/>
    </source>
</evidence>
<reference evidence="2 3" key="2">
    <citation type="journal article" date="2016" name="Int. J. Syst. Evol. Microbiol.">
        <title>Taxonomy of haemolytic and/or proteolytic strains of the genus Acinetobacter with the proposal of Acinetobacter courvalinii sp. nov. (genomic species 14 sensu Bouvet &amp; Jeanjean), Acinetobacter dispersus sp. nov. (genomic species 17), Acinetobacter modestus sp. nov., Acinetobacter proteolyticus sp. nov. and Acinetobacter vivianii sp. nov.</title>
        <authorList>
            <person name="Nemec A."/>
            <person name="Radolfova-Krizova L."/>
            <person name="Maixnerova M."/>
            <person name="Vrestiakova E."/>
            <person name="Jezek P."/>
            <person name="Sedo O."/>
        </authorList>
    </citation>
    <scope>NUCLEOTIDE SEQUENCE [LARGE SCALE GENOMIC DNA]</scope>
    <source>
        <strain evidence="2 3">NIPH 236</strain>
    </source>
</reference>
<keyword evidence="1" id="KW-0175">Coiled coil</keyword>
<evidence type="ECO:0000313" key="2">
    <source>
        <dbReference type="EMBL" id="ENU27964.1"/>
    </source>
</evidence>
<dbReference type="GeneID" id="92834216"/>
<comment type="caution">
    <text evidence="2">The sequence shown here is derived from an EMBL/GenBank/DDBJ whole genome shotgun (WGS) entry which is preliminary data.</text>
</comment>
<keyword evidence="3" id="KW-1185">Reference proteome</keyword>
<reference evidence="3" key="1">
    <citation type="submission" date="2013-02" db="EMBL/GenBank/DDBJ databases">
        <title>The Genome Sequence of Acinetobacter sp. NIPH 236.</title>
        <authorList>
            <consortium name="The Broad Institute Genome Sequencing Platform"/>
            <consortium name="The Broad Institute Genome Sequencing Center for Infectious Disease"/>
            <person name="Cerqueira G."/>
            <person name="Feldgarden M."/>
            <person name="Courvalin P."/>
            <person name="Perichon B."/>
            <person name="Grillot-Courvalin C."/>
            <person name="Clermont D."/>
            <person name="Rocha E."/>
            <person name="Yoon E.-J."/>
            <person name="Nemec A."/>
            <person name="Walker B."/>
            <person name="Young S.K."/>
            <person name="Zeng Q."/>
            <person name="Gargeya S."/>
            <person name="Fitzgerald M."/>
            <person name="Haas B."/>
            <person name="Abouelleil A."/>
            <person name="Alvarado L."/>
            <person name="Arachchi H.M."/>
            <person name="Berlin A.M."/>
            <person name="Chapman S.B."/>
            <person name="Dewar J."/>
            <person name="Goldberg J."/>
            <person name="Griggs A."/>
            <person name="Gujja S."/>
            <person name="Hansen M."/>
            <person name="Howarth C."/>
            <person name="Imamovic A."/>
            <person name="Larimer J."/>
            <person name="McCowan C."/>
            <person name="Murphy C."/>
            <person name="Neiman D."/>
            <person name="Pearson M."/>
            <person name="Priest M."/>
            <person name="Roberts A."/>
            <person name="Saif S."/>
            <person name="Shea T."/>
            <person name="Sisk P."/>
            <person name="Sykes S."/>
            <person name="Wortman J."/>
            <person name="Nusbaum C."/>
            <person name="Birren B."/>
        </authorList>
    </citation>
    <scope>NUCLEOTIDE SEQUENCE [LARGE SCALE GENOMIC DNA]</scope>
    <source>
        <strain evidence="3">NIPH 236</strain>
    </source>
</reference>
<dbReference type="EMBL" id="APOJ01000016">
    <property type="protein sequence ID" value="ENU27964.1"/>
    <property type="molecule type" value="Genomic_DNA"/>
</dbReference>
<accession>A0ABN0JRK1</accession>
<organism evidence="2 3">
    <name type="scientific">Acinetobacter modestus</name>
    <dbReference type="NCBI Taxonomy" id="1776740"/>
    <lineage>
        <taxon>Bacteria</taxon>
        <taxon>Pseudomonadati</taxon>
        <taxon>Pseudomonadota</taxon>
        <taxon>Gammaproteobacteria</taxon>
        <taxon>Moraxellales</taxon>
        <taxon>Moraxellaceae</taxon>
        <taxon>Acinetobacter</taxon>
    </lineage>
</organism>
<protein>
    <submittedName>
        <fullName evidence="2">Uncharacterized protein</fullName>
    </submittedName>
</protein>
<gene>
    <name evidence="2" type="ORF">F992_00796</name>
</gene>
<dbReference type="RefSeq" id="WP_004660042.1">
    <property type="nucleotide sequence ID" value="NZ_BMDV01000003.1"/>
</dbReference>
<dbReference type="Proteomes" id="UP000013190">
    <property type="component" value="Unassembled WGS sequence"/>
</dbReference>
<name>A0ABN0JRK1_9GAMM</name>
<proteinExistence type="predicted"/>
<sequence length="287" mass="32327">MTYRSNPFDKQDYSKFAFKKSELLAVLQAIDENFSFDTVASSEPIQEAIEIEKSDNQIPLHIKILAMNDYFTIVESACFISLDEPEKIQAYVDSGDLTYDAWRYAEHIQAVKIIENAIRANKLDIESDGMIPRESLQKFLFERTRVIPGFNDNLPIQEPIGCGNPTIQQTDPNIESLNAEIARLKQEMVSKDQTIAELQQKNGSLVAENAINDIEISLKNSELLFIAVLLKKLQSAITTKRHKSQNAILQSIETEYGVGSGLSKSTTDKIMKKANGIYKSLITNKMQ</sequence>